<organism evidence="1 2">
    <name type="scientific">Glossina austeni</name>
    <name type="common">Savannah tsetse fly</name>
    <dbReference type="NCBI Taxonomy" id="7395"/>
    <lineage>
        <taxon>Eukaryota</taxon>
        <taxon>Metazoa</taxon>
        <taxon>Ecdysozoa</taxon>
        <taxon>Arthropoda</taxon>
        <taxon>Hexapoda</taxon>
        <taxon>Insecta</taxon>
        <taxon>Pterygota</taxon>
        <taxon>Neoptera</taxon>
        <taxon>Endopterygota</taxon>
        <taxon>Diptera</taxon>
        <taxon>Brachycera</taxon>
        <taxon>Muscomorpha</taxon>
        <taxon>Hippoboscoidea</taxon>
        <taxon>Glossinidae</taxon>
        <taxon>Glossina</taxon>
    </lineage>
</organism>
<protein>
    <submittedName>
        <fullName evidence="1">Uncharacterized protein</fullName>
    </submittedName>
</protein>
<dbReference type="AlphaFoldDB" id="A0A1A9VEQ2"/>
<evidence type="ECO:0000313" key="2">
    <source>
        <dbReference type="Proteomes" id="UP000078200"/>
    </source>
</evidence>
<reference evidence="1" key="1">
    <citation type="submission" date="2020-05" db="UniProtKB">
        <authorList>
            <consortium name="EnsemblMetazoa"/>
        </authorList>
    </citation>
    <scope>IDENTIFICATION</scope>
    <source>
        <strain evidence="1">TTRI</strain>
    </source>
</reference>
<dbReference type="EnsemblMetazoa" id="GAUT034962-RA">
    <property type="protein sequence ID" value="GAUT034962-PA"/>
    <property type="gene ID" value="GAUT034962"/>
</dbReference>
<name>A0A1A9VEQ2_GLOAU</name>
<sequence length="311" mass="36397">MALNNIFQTRPCRTKPNSISPQKSQKVGALYEWTLSWWDFKTDISENGYDIADIREIFAIICRTNKQRQCLYRILNEILYILRRTGSFTVNARKTMIIFRDVVAGKLYRHSCSRTVLMSYLCFLAFHQQEWRCSKQLWRNFVPRDYRILYVDLKSIINFTSPVMVVKLLATVKRSLLQKVGASRQCAPKKLCITGKKLKEILQTEGVEVLFNWCYKTFGPYFYGYFYVLFISATVYCKLLLDNPCFSSDAQVSLSLARKKNNKSTNPGIRQHVLELEERSSQHARFIKRIAYKIKSFESPRSCAKVLPKHI</sequence>
<dbReference type="VEuPathDB" id="VectorBase:GAUT034962"/>
<accession>A0A1A9VEQ2</accession>
<keyword evidence="2" id="KW-1185">Reference proteome</keyword>
<evidence type="ECO:0000313" key="1">
    <source>
        <dbReference type="EnsemblMetazoa" id="GAUT034962-PA"/>
    </source>
</evidence>
<proteinExistence type="predicted"/>
<dbReference type="Proteomes" id="UP000078200">
    <property type="component" value="Unassembled WGS sequence"/>
</dbReference>